<dbReference type="InterPro" id="IPR013766">
    <property type="entry name" value="Thioredoxin_domain"/>
</dbReference>
<evidence type="ECO:0000256" key="4">
    <source>
        <dbReference type="ARBA" id="ARBA00023157"/>
    </source>
</evidence>
<evidence type="ECO:0000256" key="1">
    <source>
        <dbReference type="ARBA" id="ARBA00005791"/>
    </source>
</evidence>
<sequence length="173" mass="19145">MSALQVPVSAHDHVHGPRDAAVVLVVYGDYQCPYCGMAEPTLQRIRQELGDRVAVVFRNFPLPMHAQALPAALVVEFAGQYGRFWKAHDWLYSHQATLGPPLYGRLLQMLQLNAEELGPAMAGGHLEARIRADIDGGERSGVDGTPAFFLNGEAIHIQHSHDELYELVLRALR</sequence>
<feature type="domain" description="Thioredoxin" evidence="6">
    <location>
        <begin position="1"/>
        <end position="173"/>
    </location>
</feature>
<keyword evidence="5" id="KW-0676">Redox-active center</keyword>
<gene>
    <name evidence="7" type="ORF">CRM82_11855</name>
</gene>
<evidence type="ECO:0000313" key="8">
    <source>
        <dbReference type="Proteomes" id="UP000220246"/>
    </source>
</evidence>
<dbReference type="InterPro" id="IPR011767">
    <property type="entry name" value="GLR_AS"/>
</dbReference>
<dbReference type="PROSITE" id="PS51352">
    <property type="entry name" value="THIOREDOXIN_2"/>
    <property type="match status" value="1"/>
</dbReference>
<comment type="caution">
    <text evidence="7">The sequence shown here is derived from an EMBL/GenBank/DDBJ whole genome shotgun (WGS) entry which is preliminary data.</text>
</comment>
<reference evidence="8" key="1">
    <citation type="submission" date="2017-09" db="EMBL/GenBank/DDBJ databases">
        <title>FDA dAtabase for Regulatory Grade micrObial Sequences (FDA-ARGOS): Supporting development and validation of Infectious Disease Dx tests.</title>
        <authorList>
            <person name="Minogue T."/>
            <person name="Wolcott M."/>
            <person name="Wasieloski L."/>
            <person name="Aguilar W."/>
            <person name="Moore D."/>
            <person name="Tallon L."/>
            <person name="Sadzewicz L."/>
            <person name="Ott S."/>
            <person name="Zhao X."/>
            <person name="Nagaraj S."/>
            <person name="Vavikolanu K."/>
            <person name="Aluvathingal J."/>
            <person name="Nadendla S."/>
            <person name="Sichtig H."/>
        </authorList>
    </citation>
    <scope>NUCLEOTIDE SEQUENCE [LARGE SCALE GENOMIC DNA]</scope>
    <source>
        <strain evidence="8">FDAARGOS_394</strain>
    </source>
</reference>
<dbReference type="PANTHER" id="PTHR13887:SF14">
    <property type="entry name" value="DISULFIDE BOND FORMATION PROTEIN D"/>
    <property type="match status" value="1"/>
</dbReference>
<dbReference type="InterPro" id="IPR036249">
    <property type="entry name" value="Thioredoxin-like_sf"/>
</dbReference>
<comment type="similarity">
    <text evidence="1">Belongs to the thioredoxin family. DsbA subfamily.</text>
</comment>
<dbReference type="PROSITE" id="PS00195">
    <property type="entry name" value="GLUTAREDOXIN_1"/>
    <property type="match status" value="1"/>
</dbReference>
<dbReference type="EMBL" id="PDEA01000001">
    <property type="protein sequence ID" value="PEH89199.1"/>
    <property type="molecule type" value="Genomic_DNA"/>
</dbReference>
<dbReference type="Proteomes" id="UP000220246">
    <property type="component" value="Unassembled WGS sequence"/>
</dbReference>
<dbReference type="Pfam" id="PF13462">
    <property type="entry name" value="Thioredoxin_4"/>
    <property type="match status" value="1"/>
</dbReference>
<evidence type="ECO:0000256" key="3">
    <source>
        <dbReference type="ARBA" id="ARBA00023002"/>
    </source>
</evidence>
<dbReference type="AlphaFoldDB" id="A0A2A7UV09"/>
<evidence type="ECO:0000313" key="7">
    <source>
        <dbReference type="EMBL" id="PEH89199.1"/>
    </source>
</evidence>
<protein>
    <submittedName>
        <fullName evidence="7">Disulfide bond formation protein DsbA</fullName>
    </submittedName>
</protein>
<keyword evidence="4" id="KW-1015">Disulfide bond</keyword>
<dbReference type="InterPro" id="IPR012336">
    <property type="entry name" value="Thioredoxin-like_fold"/>
</dbReference>
<dbReference type="GO" id="GO:0016491">
    <property type="term" value="F:oxidoreductase activity"/>
    <property type="evidence" value="ECO:0007669"/>
    <property type="project" value="UniProtKB-KW"/>
</dbReference>
<keyword evidence="2" id="KW-0732">Signal</keyword>
<proteinExistence type="inferred from homology"/>
<accession>A0A2A7UV09</accession>
<keyword evidence="3" id="KW-0560">Oxidoreductase</keyword>
<dbReference type="Gene3D" id="3.40.30.10">
    <property type="entry name" value="Glutaredoxin"/>
    <property type="match status" value="1"/>
</dbReference>
<dbReference type="PANTHER" id="PTHR13887">
    <property type="entry name" value="GLUTATHIONE S-TRANSFERASE KAPPA"/>
    <property type="match status" value="1"/>
</dbReference>
<keyword evidence="8" id="KW-1185">Reference proteome</keyword>
<dbReference type="GeneID" id="80801306"/>
<dbReference type="RefSeq" id="WP_066534693.1">
    <property type="nucleotide sequence ID" value="NZ_PDEA01000001.1"/>
</dbReference>
<name>A0A2A7UV09_COMTR</name>
<evidence type="ECO:0000256" key="2">
    <source>
        <dbReference type="ARBA" id="ARBA00022729"/>
    </source>
</evidence>
<evidence type="ECO:0000259" key="6">
    <source>
        <dbReference type="PROSITE" id="PS51352"/>
    </source>
</evidence>
<organism evidence="7 8">
    <name type="scientific">Comamonas terrigena</name>
    <dbReference type="NCBI Taxonomy" id="32013"/>
    <lineage>
        <taxon>Bacteria</taxon>
        <taxon>Pseudomonadati</taxon>
        <taxon>Pseudomonadota</taxon>
        <taxon>Betaproteobacteria</taxon>
        <taxon>Burkholderiales</taxon>
        <taxon>Comamonadaceae</taxon>
        <taxon>Comamonas</taxon>
    </lineage>
</organism>
<dbReference type="STRING" id="1219032.GCA_001515545_01328"/>
<dbReference type="SUPFAM" id="SSF52833">
    <property type="entry name" value="Thioredoxin-like"/>
    <property type="match status" value="1"/>
</dbReference>
<evidence type="ECO:0000256" key="5">
    <source>
        <dbReference type="ARBA" id="ARBA00023284"/>
    </source>
</evidence>
<dbReference type="OrthoDB" id="9780340at2"/>